<name>G2PLV9_ALLRU</name>
<dbReference type="KEGG" id="mrs:Murru_3208"/>
<reference evidence="1 2" key="2">
    <citation type="journal article" date="2012" name="Stand. Genomic Sci.">
        <title>Complete genome sequence of the facultatively anaerobic, appendaged bacterium Muricauda ruestringensis type strain (B1(T)).</title>
        <authorList>
            <person name="Huntemann M."/>
            <person name="Teshima H."/>
            <person name="Lapidus A."/>
            <person name="Nolan M."/>
            <person name="Lucas S."/>
            <person name="Hammon N."/>
            <person name="Deshpande S."/>
            <person name="Cheng J.F."/>
            <person name="Tapia R."/>
            <person name="Goodwin L.A."/>
            <person name="Pitluck S."/>
            <person name="Liolios K."/>
            <person name="Pagani I."/>
            <person name="Ivanova N."/>
            <person name="Mavromatis K."/>
            <person name="Mikhailova N."/>
            <person name="Pati A."/>
            <person name="Chen A."/>
            <person name="Palaniappan K."/>
            <person name="Land M."/>
            <person name="Hauser L."/>
            <person name="Pan C."/>
            <person name="Brambilla E.M."/>
            <person name="Rohde M."/>
            <person name="Spring S."/>
            <person name="Goker M."/>
            <person name="Detter J.C."/>
            <person name="Bristow J."/>
            <person name="Eisen J.A."/>
            <person name="Markowitz V."/>
            <person name="Hugenholtz P."/>
            <person name="Kyrpides N.C."/>
            <person name="Klenk H.P."/>
            <person name="Woyke T."/>
        </authorList>
    </citation>
    <scope>NUCLEOTIDE SEQUENCE [LARGE SCALE GENOMIC DNA]</scope>
    <source>
        <strain evidence="2">DSM 13258 / LMG 19739 / B1</strain>
    </source>
</reference>
<keyword evidence="2" id="KW-1185">Reference proteome</keyword>
<dbReference type="Proteomes" id="UP000008908">
    <property type="component" value="Chromosome"/>
</dbReference>
<dbReference type="OrthoDB" id="6064628at2"/>
<dbReference type="eggNOG" id="ENOG5033SHA">
    <property type="taxonomic scope" value="Bacteria"/>
</dbReference>
<dbReference type="RefSeq" id="WP_014034507.1">
    <property type="nucleotide sequence ID" value="NC_015945.1"/>
</dbReference>
<accession>G2PLV9</accession>
<dbReference type="EMBL" id="CP002999">
    <property type="protein sequence ID" value="AEM72228.1"/>
    <property type="molecule type" value="Genomic_DNA"/>
</dbReference>
<dbReference type="STRING" id="886377.Murru_3208"/>
<gene>
    <name evidence="1" type="ordered locus">Murru_3208</name>
</gene>
<evidence type="ECO:0000313" key="1">
    <source>
        <dbReference type="EMBL" id="AEM72228.1"/>
    </source>
</evidence>
<protein>
    <recommendedName>
        <fullName evidence="3">Response receiver domain-containing protein</fullName>
    </recommendedName>
</protein>
<evidence type="ECO:0000313" key="2">
    <source>
        <dbReference type="Proteomes" id="UP000008908"/>
    </source>
</evidence>
<sequence length="422" mass="49004">MKEQSMAEKTIEKLYSGYAIAIDENINSPDSDDRILDIVQQIEEEGIPLVKYDAIPKNENFIKNIKSVSFFILDWELNPNDKGEPHSEDQVELQLGDAVKDSSFEDNVKFIESIKENCFAPVFIFTAFDTDTVIEWLLKSEKNLYDVEDESKNFILIRKKSEITGKKQMFDSISDWINSNPSIYTLKKWEENFYKAKNSTFLELYSSSPIWPTVLWKAFNKDSVHEGLSIDEIIYRNIKGRGPLLELNPDIVNNDEKNEDHTPEEIRSLVINSQFVFDDSIPSNDLQPGDIFKGEKKNVYYINIRPICDTVIDRETCDGIVYCLRGKKVSDKSVSEKFNEKYGYINQRDNEYIVFGIERSKFVSFSLSSLYQFEFKELKESRLQRLLPPHITNLQQKYSGYLGRIGLPRTFKEIIPVIEDPS</sequence>
<evidence type="ECO:0008006" key="3">
    <source>
        <dbReference type="Google" id="ProtNLM"/>
    </source>
</evidence>
<reference evidence="2" key="1">
    <citation type="submission" date="2011-08" db="EMBL/GenBank/DDBJ databases">
        <title>The complete genome of Muricauda ruestringensis DSM 13258.</title>
        <authorList>
            <person name="Lucas S."/>
            <person name="Han J."/>
            <person name="Lapidus A."/>
            <person name="Bruce D."/>
            <person name="Goodwin L."/>
            <person name="Pitluck S."/>
            <person name="Peters L."/>
            <person name="Kyrpides N."/>
            <person name="Mavromatis K."/>
            <person name="Ivanova N."/>
            <person name="Ovchinnikova G."/>
            <person name="Teshima H."/>
            <person name="Detter J.C."/>
            <person name="Tapia R."/>
            <person name="Han C."/>
            <person name="Land M."/>
            <person name="Hauser L."/>
            <person name="Markowitz V."/>
            <person name="Cheng J.-F."/>
            <person name="Hugenholtz P."/>
            <person name="Woyke T."/>
            <person name="Wu D."/>
            <person name="Spring S."/>
            <person name="Schroeder M."/>
            <person name="Brambilla E."/>
            <person name="Klenk H.-P."/>
            <person name="Eisen J.A."/>
        </authorList>
    </citation>
    <scope>NUCLEOTIDE SEQUENCE [LARGE SCALE GENOMIC DNA]</scope>
    <source>
        <strain evidence="2">DSM 13258 / LMG 19739 / B1</strain>
    </source>
</reference>
<dbReference type="HOGENOM" id="CLU_053808_0_0_10"/>
<dbReference type="AlphaFoldDB" id="G2PLV9"/>
<organism evidence="1 2">
    <name type="scientific">Allomuricauda ruestringensis (strain DSM 13258 / CIP 107369 / LMG 19739 / B1)</name>
    <name type="common">Muricauda ruestringensis</name>
    <dbReference type="NCBI Taxonomy" id="886377"/>
    <lineage>
        <taxon>Bacteria</taxon>
        <taxon>Pseudomonadati</taxon>
        <taxon>Bacteroidota</taxon>
        <taxon>Flavobacteriia</taxon>
        <taxon>Flavobacteriales</taxon>
        <taxon>Flavobacteriaceae</taxon>
        <taxon>Flagellimonas</taxon>
    </lineage>
</organism>
<proteinExistence type="predicted"/>